<gene>
    <name evidence="23" type="primary">cob</name>
</gene>
<feature type="domain" description="Cytochrome b/b6 C-terminal region profile" evidence="22">
    <location>
        <begin position="211"/>
        <end position="378"/>
    </location>
</feature>
<evidence type="ECO:0000259" key="21">
    <source>
        <dbReference type="PROSITE" id="PS51002"/>
    </source>
</evidence>
<keyword evidence="13 19" id="KW-0408">Iron</keyword>
<evidence type="ECO:0000256" key="1">
    <source>
        <dbReference type="ARBA" id="ARBA00002566"/>
    </source>
</evidence>
<evidence type="ECO:0000256" key="18">
    <source>
        <dbReference type="PIRSR" id="PIRSR038885-1"/>
    </source>
</evidence>
<comment type="similarity">
    <text evidence="17 20">Belongs to the cytochrome b family.</text>
</comment>
<dbReference type="SUPFAM" id="SSF81342">
    <property type="entry name" value="Transmembrane di-heme cytochromes"/>
    <property type="match status" value="1"/>
</dbReference>
<evidence type="ECO:0000256" key="10">
    <source>
        <dbReference type="ARBA" id="ARBA00022792"/>
    </source>
</evidence>
<evidence type="ECO:0000256" key="15">
    <source>
        <dbReference type="ARBA" id="ARBA00023128"/>
    </source>
</evidence>
<dbReference type="GO" id="GO:0006122">
    <property type="term" value="P:mitochondrial electron transport, ubiquinol to cytochrome c"/>
    <property type="evidence" value="ECO:0007669"/>
    <property type="project" value="TreeGrafter"/>
</dbReference>
<feature type="transmembrane region" description="Helical" evidence="20">
    <location>
        <begin position="348"/>
        <end position="365"/>
    </location>
</feature>
<keyword evidence="7 20" id="KW-0679">Respiratory chain</keyword>
<organism evidence="23">
    <name type="scientific">Melanostoma scalare</name>
    <name type="common">Hoverfly</name>
    <dbReference type="NCBI Taxonomy" id="92598"/>
    <lineage>
        <taxon>Eukaryota</taxon>
        <taxon>Metazoa</taxon>
        <taxon>Ecdysozoa</taxon>
        <taxon>Arthropoda</taxon>
        <taxon>Hexapoda</taxon>
        <taxon>Insecta</taxon>
        <taxon>Pterygota</taxon>
        <taxon>Neoptera</taxon>
        <taxon>Endopterygota</taxon>
        <taxon>Diptera</taxon>
        <taxon>Brachycera</taxon>
        <taxon>Muscomorpha</taxon>
        <taxon>Syrphoidea</taxon>
        <taxon>Syrphidae</taxon>
        <taxon>Syrphinae</taxon>
        <taxon>Melanostomini</taxon>
        <taxon>Melanostoma</taxon>
    </lineage>
</organism>
<keyword evidence="8 20" id="KW-0812">Transmembrane</keyword>
<dbReference type="GO" id="GO:0008121">
    <property type="term" value="F:quinol-cytochrome-c reductase activity"/>
    <property type="evidence" value="ECO:0007669"/>
    <property type="project" value="InterPro"/>
</dbReference>
<comment type="cofactor">
    <cofactor evidence="19">
        <name>heme</name>
        <dbReference type="ChEBI" id="CHEBI:30413"/>
    </cofactor>
    <text evidence="19">Binds 2 heme groups non-covalently.</text>
</comment>
<dbReference type="InterPro" id="IPR005797">
    <property type="entry name" value="Cyt_b/b6_N"/>
</dbReference>
<dbReference type="AlphaFoldDB" id="A0A7L7TF07"/>
<evidence type="ECO:0000256" key="7">
    <source>
        <dbReference type="ARBA" id="ARBA00022660"/>
    </source>
</evidence>
<evidence type="ECO:0000256" key="5">
    <source>
        <dbReference type="ARBA" id="ARBA00022448"/>
    </source>
</evidence>
<dbReference type="SUPFAM" id="SSF81648">
    <property type="entry name" value="a domain/subunit of cytochrome bc1 complex (Ubiquinol-cytochrome c reductase)"/>
    <property type="match status" value="1"/>
</dbReference>
<feature type="transmembrane region" description="Helical" evidence="20">
    <location>
        <begin position="30"/>
        <end position="57"/>
    </location>
</feature>
<keyword evidence="9 19" id="KW-0479">Metal-binding</keyword>
<protein>
    <recommendedName>
        <fullName evidence="4 20">Cytochrome b</fullName>
    </recommendedName>
</protein>
<feature type="binding site" description="axial binding residue" evidence="19">
    <location>
        <position position="84"/>
    </location>
    <ligand>
        <name>heme b</name>
        <dbReference type="ChEBI" id="CHEBI:60344"/>
        <label>b562</label>
    </ligand>
    <ligandPart>
        <name>Fe</name>
        <dbReference type="ChEBI" id="CHEBI:18248"/>
    </ligandPart>
</feature>
<feature type="binding site" description="axial binding residue" evidence="19">
    <location>
        <position position="197"/>
    </location>
    <ligand>
        <name>heme b</name>
        <dbReference type="ChEBI" id="CHEBI:60344"/>
        <label>b566</label>
    </ligand>
    <ligandPart>
        <name>Fe</name>
        <dbReference type="ChEBI" id="CHEBI:18248"/>
    </ligandPart>
</feature>
<feature type="transmembrane region" description="Helical" evidence="20">
    <location>
        <begin position="179"/>
        <end position="201"/>
    </location>
</feature>
<feature type="transmembrane region" description="Helical" evidence="20">
    <location>
        <begin position="78"/>
        <end position="99"/>
    </location>
</feature>
<evidence type="ECO:0000256" key="20">
    <source>
        <dbReference type="RuleBase" id="RU362117"/>
    </source>
</evidence>
<feature type="transmembrane region" description="Helical" evidence="20">
    <location>
        <begin position="233"/>
        <end position="251"/>
    </location>
</feature>
<keyword evidence="5 20" id="KW-0813">Transport</keyword>
<comment type="subunit">
    <text evidence="3">The main subunits of complex b-c1 are: cytochrome b, cytochrome c1 and the Rieske protein.</text>
</comment>
<keyword evidence="15 20" id="KW-0496">Mitochondrion</keyword>
<dbReference type="InterPro" id="IPR048260">
    <property type="entry name" value="Cytochrome_b_C_euk/bac"/>
</dbReference>
<dbReference type="InterPro" id="IPR005798">
    <property type="entry name" value="Cyt_b/b6_C"/>
</dbReference>
<dbReference type="GO" id="GO:0005743">
    <property type="term" value="C:mitochondrial inner membrane"/>
    <property type="evidence" value="ECO:0007669"/>
    <property type="project" value="UniProtKB-SubCell"/>
</dbReference>
<keyword evidence="12 20" id="KW-1133">Transmembrane helix</keyword>
<evidence type="ECO:0000256" key="13">
    <source>
        <dbReference type="ARBA" id="ARBA00023004"/>
    </source>
</evidence>
<dbReference type="Gene3D" id="1.20.810.10">
    <property type="entry name" value="Cytochrome Bc1 Complex, Chain C"/>
    <property type="match status" value="1"/>
</dbReference>
<evidence type="ECO:0000256" key="8">
    <source>
        <dbReference type="ARBA" id="ARBA00022692"/>
    </source>
</evidence>
<dbReference type="GO" id="GO:0046872">
    <property type="term" value="F:metal ion binding"/>
    <property type="evidence" value="ECO:0007669"/>
    <property type="project" value="UniProtKB-UniRule"/>
</dbReference>
<dbReference type="EMBL" id="MT185683">
    <property type="protein sequence ID" value="QOC71045.1"/>
    <property type="molecule type" value="Genomic_DNA"/>
</dbReference>
<keyword evidence="11 20" id="KW-0249">Electron transport</keyword>
<dbReference type="PROSITE" id="PS51003">
    <property type="entry name" value="CYTB_CTER"/>
    <property type="match status" value="1"/>
</dbReference>
<keyword evidence="16 20" id="KW-0472">Membrane</keyword>
<comment type="subcellular location">
    <subcellularLocation>
        <location evidence="2">Mitochondrion inner membrane</location>
        <topology evidence="2">Multi-pass membrane protein</topology>
    </subcellularLocation>
</comment>
<evidence type="ECO:0000256" key="19">
    <source>
        <dbReference type="PIRSR" id="PIRSR038885-2"/>
    </source>
</evidence>
<feature type="transmembrane region" description="Helical" evidence="20">
    <location>
        <begin position="324"/>
        <end position="341"/>
    </location>
</feature>
<evidence type="ECO:0000256" key="3">
    <source>
        <dbReference type="ARBA" id="ARBA00011649"/>
    </source>
</evidence>
<feature type="transmembrane region" description="Helical" evidence="20">
    <location>
        <begin position="105"/>
        <end position="134"/>
    </location>
</feature>
<evidence type="ECO:0000256" key="9">
    <source>
        <dbReference type="ARBA" id="ARBA00022723"/>
    </source>
</evidence>
<geneLocation type="mitochondrion" evidence="23"/>
<dbReference type="CDD" id="cd00290">
    <property type="entry name" value="cytochrome_b_C"/>
    <property type="match status" value="1"/>
</dbReference>
<feature type="binding site" evidence="18">
    <location>
        <position position="202"/>
    </location>
    <ligand>
        <name>a ubiquinone</name>
        <dbReference type="ChEBI" id="CHEBI:16389"/>
    </ligand>
</feature>
<evidence type="ECO:0000256" key="11">
    <source>
        <dbReference type="ARBA" id="ARBA00022982"/>
    </source>
</evidence>
<reference evidence="23" key="1">
    <citation type="journal article" date="2020" name="Mitochondrial DNA Part B Resour">
        <title>Characterization of the complete mitochondrial genome of Melanostoma scalare (Diptera: Syrphidae).</title>
        <authorList>
            <person name="Liu D."/>
            <person name="Wang J."/>
            <person name="Song P."/>
            <person name="Li Y."/>
            <person name="Xie J."/>
            <person name="Yan J."/>
        </authorList>
    </citation>
    <scope>NUCLEOTIDE SEQUENCE</scope>
</reference>
<feature type="binding site" description="axial binding residue" evidence="19">
    <location>
        <position position="98"/>
    </location>
    <ligand>
        <name>heme b</name>
        <dbReference type="ChEBI" id="CHEBI:60344"/>
        <label>b566</label>
    </ligand>
    <ligandPart>
        <name>Fe</name>
        <dbReference type="ChEBI" id="CHEBI:18248"/>
    </ligandPart>
</feature>
<dbReference type="CDD" id="cd00284">
    <property type="entry name" value="Cytochrome_b_N"/>
    <property type="match status" value="1"/>
</dbReference>
<proteinExistence type="inferred from homology"/>
<dbReference type="InterPro" id="IPR016174">
    <property type="entry name" value="Di-haem_cyt_TM"/>
</dbReference>
<evidence type="ECO:0000256" key="2">
    <source>
        <dbReference type="ARBA" id="ARBA00004448"/>
    </source>
</evidence>
<evidence type="ECO:0000256" key="14">
    <source>
        <dbReference type="ARBA" id="ARBA00023075"/>
    </source>
</evidence>
<sequence length="378" mass="43353">MNMTLRTTHPILKIANNALIDLPTPINISIWWNFGSLLGLCLIIQILTGLFLAMHYTADISMAFNSVDHICRNVNYGWLLRTLHANGASFFFICIYMHVGRGMYYGSYLFTTTWLSGTIILFLVMGTAFMGYVLPWGQMSFWGATVITNLLSAIPYLGLDLVQWIWGGFAVDNATLTRFFTFHFIFPFIVLAAVMIHLLFLHQTGSNNPMGLNSNLDKIPFHPFFTYKDTTGFIILMMMLLLLTLMNPYMLGDPDNFIPANPLVTPIHIQPEWYFLFAYAILRSIPNKLGGVIALVMSIAILMIMPFYHLSKFRGIEFYPINKILFWIMVSIVILLTWIGARPVEDPYILIGQLLTILYFTYYLINPLVCKWWDNLLN</sequence>
<evidence type="ECO:0000256" key="16">
    <source>
        <dbReference type="ARBA" id="ARBA00023136"/>
    </source>
</evidence>
<dbReference type="InterPro" id="IPR036150">
    <property type="entry name" value="Cyt_b/b6_C_sf"/>
</dbReference>
<evidence type="ECO:0000256" key="6">
    <source>
        <dbReference type="ARBA" id="ARBA00022617"/>
    </source>
</evidence>
<feature type="transmembrane region" description="Helical" evidence="20">
    <location>
        <begin position="289"/>
        <end position="309"/>
    </location>
</feature>
<name>A0A7L7TF07_MELSC</name>
<evidence type="ECO:0000313" key="23">
    <source>
        <dbReference type="EMBL" id="QOC71045.1"/>
    </source>
</evidence>
<feature type="binding site" description="axial binding residue" evidence="19">
    <location>
        <position position="183"/>
    </location>
    <ligand>
        <name>heme b</name>
        <dbReference type="ChEBI" id="CHEBI:60344"/>
        <label>b562</label>
    </ligand>
    <ligandPart>
        <name>Fe</name>
        <dbReference type="ChEBI" id="CHEBI:18248"/>
    </ligandPart>
</feature>
<feature type="transmembrane region" description="Helical" evidence="20">
    <location>
        <begin position="141"/>
        <end position="159"/>
    </location>
</feature>
<accession>A0A7L7TF07</accession>
<comment type="function">
    <text evidence="1 20">Component of the ubiquinol-cytochrome c reductase complex (complex III or cytochrome b-c1 complex) that is part of the mitochondrial respiratory chain. The b-c1 complex mediates electron transfer from ubiquinol to cytochrome c. Contributes to the generation of a proton gradient across the mitochondrial membrane that is then used for ATP synthesis.</text>
</comment>
<dbReference type="InterPro" id="IPR030689">
    <property type="entry name" value="Cytochrome_b"/>
</dbReference>
<dbReference type="PANTHER" id="PTHR19271">
    <property type="entry name" value="CYTOCHROME B"/>
    <property type="match status" value="1"/>
</dbReference>
<dbReference type="GO" id="GO:0016491">
    <property type="term" value="F:oxidoreductase activity"/>
    <property type="evidence" value="ECO:0007669"/>
    <property type="project" value="UniProtKB-UniRule"/>
</dbReference>
<dbReference type="PIRSF" id="PIRSF038885">
    <property type="entry name" value="COB"/>
    <property type="match status" value="1"/>
</dbReference>
<dbReference type="PROSITE" id="PS51002">
    <property type="entry name" value="CYTB_NTER"/>
    <property type="match status" value="1"/>
</dbReference>
<dbReference type="InterPro" id="IPR027387">
    <property type="entry name" value="Cytb/b6-like_sf"/>
</dbReference>
<keyword evidence="14" id="KW-0830">Ubiquinone</keyword>
<dbReference type="PANTHER" id="PTHR19271:SF16">
    <property type="entry name" value="CYTOCHROME B"/>
    <property type="match status" value="1"/>
</dbReference>
<keyword evidence="10" id="KW-0999">Mitochondrion inner membrane</keyword>
<evidence type="ECO:0000256" key="17">
    <source>
        <dbReference type="ARBA" id="ARBA00061233"/>
    </source>
</evidence>
<dbReference type="FunFam" id="1.20.810.10:FF:000002">
    <property type="entry name" value="Cytochrome b"/>
    <property type="match status" value="1"/>
</dbReference>
<dbReference type="Pfam" id="PF00032">
    <property type="entry name" value="Cytochrom_B_C"/>
    <property type="match status" value="1"/>
</dbReference>
<dbReference type="Pfam" id="PF00033">
    <property type="entry name" value="Cytochrome_B"/>
    <property type="match status" value="1"/>
</dbReference>
<feature type="domain" description="Cytochrome b/b6 N-terminal region profile" evidence="21">
    <location>
        <begin position="1"/>
        <end position="210"/>
    </location>
</feature>
<evidence type="ECO:0000256" key="12">
    <source>
        <dbReference type="ARBA" id="ARBA00022989"/>
    </source>
</evidence>
<dbReference type="InterPro" id="IPR048259">
    <property type="entry name" value="Cytochrome_b_N_euk/bac"/>
</dbReference>
<dbReference type="GO" id="GO:0045275">
    <property type="term" value="C:respiratory chain complex III"/>
    <property type="evidence" value="ECO:0007669"/>
    <property type="project" value="InterPro"/>
</dbReference>
<comment type="cofactor">
    <cofactor evidence="20">
        <name>heme b</name>
        <dbReference type="ChEBI" id="CHEBI:60344"/>
    </cofactor>
    <text evidence="20">Binds 2 heme groups non-covalently.</text>
</comment>
<keyword evidence="6 19" id="KW-0349">Heme</keyword>
<evidence type="ECO:0000259" key="22">
    <source>
        <dbReference type="PROSITE" id="PS51003"/>
    </source>
</evidence>
<evidence type="ECO:0000256" key="4">
    <source>
        <dbReference type="ARBA" id="ARBA00013531"/>
    </source>
</evidence>